<dbReference type="InterPro" id="IPR003165">
    <property type="entry name" value="Piwi"/>
</dbReference>
<keyword evidence="6" id="KW-1185">Reference proteome</keyword>
<feature type="region of interest" description="Disordered" evidence="2">
    <location>
        <begin position="144"/>
        <end position="164"/>
    </location>
</feature>
<dbReference type="Pfam" id="PF08699">
    <property type="entry name" value="ArgoL1"/>
    <property type="match status" value="1"/>
</dbReference>
<proteinExistence type="inferred from homology"/>
<dbReference type="Gene3D" id="3.30.420.10">
    <property type="entry name" value="Ribonuclease H-like superfamily/Ribonuclease H"/>
    <property type="match status" value="1"/>
</dbReference>
<dbReference type="Pfam" id="PF02171">
    <property type="entry name" value="Piwi"/>
    <property type="match status" value="1"/>
</dbReference>
<evidence type="ECO:0000256" key="1">
    <source>
        <dbReference type="ARBA" id="ARBA00008201"/>
    </source>
</evidence>
<feature type="compositionally biased region" description="Gly residues" evidence="2">
    <location>
        <begin position="1"/>
        <end position="11"/>
    </location>
</feature>
<reference evidence="5 6" key="1">
    <citation type="submission" date="2024-06" db="EMBL/GenBank/DDBJ databases">
        <authorList>
            <person name="Kraege A."/>
            <person name="Thomma B."/>
        </authorList>
    </citation>
    <scope>NUCLEOTIDE SEQUENCE [LARGE SCALE GENOMIC DNA]</scope>
</reference>
<organism evidence="5 6">
    <name type="scientific">Coccomyxa viridis</name>
    <dbReference type="NCBI Taxonomy" id="1274662"/>
    <lineage>
        <taxon>Eukaryota</taxon>
        <taxon>Viridiplantae</taxon>
        <taxon>Chlorophyta</taxon>
        <taxon>core chlorophytes</taxon>
        <taxon>Trebouxiophyceae</taxon>
        <taxon>Trebouxiophyceae incertae sedis</taxon>
        <taxon>Coccomyxaceae</taxon>
        <taxon>Coccomyxa</taxon>
    </lineage>
</organism>
<dbReference type="SMART" id="SM00950">
    <property type="entry name" value="Piwi"/>
    <property type="match status" value="1"/>
</dbReference>
<dbReference type="InterPro" id="IPR014811">
    <property type="entry name" value="ArgoL1"/>
</dbReference>
<dbReference type="InterPro" id="IPR003100">
    <property type="entry name" value="PAZ_dom"/>
</dbReference>
<sequence>MDRGGFQGGGGFRDRGDFRGGRSGGRDGGYGRGDGGGRGRGGPRFDTGPAERIGPAGEAQPGTAGRPGTEHTLPGADEMEQILAANISGITQALRSLSLNKPKKQAPGKLGRSIKLKANHFRVACNLAKATHFDVTILALRQGPPSAEEAEGDPTLPGPPAPQKPIPPAICRLVMSALAEQENWPEHRWVYDGQKILYMPGGSGPGSFLPQHENVYEVEANDGESPRPRRFKEAIQCLDIVLRSSMALRPDVATFARGFFFTEPQFCSSIGNGAEVSQGYMQSLRPERLGLALQVDMAVTAFLEPGPVIDYLQRAAGLRDPRDFARASPIQLKKANKAIIGIKVEVRKDGQVRRRYRAKGLTDKGPRDLVFFNEQEQRDMSVLEYFERQYEIKCAHLPQPGTLYALPAVILSCLDQCELTDLLRYPEVPCVNAGTPRKPVWLPPELLTIAKGQRRLKLDERQTAEIIKTAAKKPADRMGWIEACINKHANLPDDPTLHEFKMEVEGKMVDIKGRHLPPPGVLYGRNQVVNPEPEKGAWNAQHAQFFQPAPLTSFGVASFVSPQRAGGPVQDPASINSFFRDQLMGCRQNGMQLPEGIDPQRGLPPELIVWSDPSREFVGETLERAYKTGGNYFKKTPLIIFVILPERGTNDAYKEVKRATDSLLGVPSQCLHPSKASIGMPPRGRGRGQYCGNVAMKINAKINGINHKLSAPPFPWMKQPYIVIGADVTHPVGFASSIPSVAAVVASLDSSMGRFASRIMLQAHRQEILVNLKTVIKELLTEFVRANGGTKPSRIIFYRDGVSEGQFQQVQEQEIPQIFAAIAELQQTEGAMIPLTYIICQKRHMTRLFPGERGAGDRNGNVLPGTVVDADITDLREFNFFLNSHASIQGTSRPARYFVLLDQNNMGPDEVQQFSYWSCYTFARCTRAVSLPPPVYYAHLAAFRGRVLLADVDSDLESVTTGRSEGPVRVEYAEVNRNLQSRMFFI</sequence>
<dbReference type="Pfam" id="PF02170">
    <property type="entry name" value="PAZ"/>
    <property type="match status" value="1"/>
</dbReference>
<evidence type="ECO:0000313" key="6">
    <source>
        <dbReference type="Proteomes" id="UP001497392"/>
    </source>
</evidence>
<dbReference type="SMART" id="SM01163">
    <property type="entry name" value="DUF1785"/>
    <property type="match status" value="1"/>
</dbReference>
<dbReference type="SUPFAM" id="SSF53098">
    <property type="entry name" value="Ribonuclease H-like"/>
    <property type="match status" value="1"/>
</dbReference>
<feature type="compositionally biased region" description="Gly residues" evidence="2">
    <location>
        <begin position="21"/>
        <end position="42"/>
    </location>
</feature>
<dbReference type="EMBL" id="CAXHTA020000005">
    <property type="protein sequence ID" value="CAL5221520.1"/>
    <property type="molecule type" value="Genomic_DNA"/>
</dbReference>
<dbReference type="Proteomes" id="UP001497392">
    <property type="component" value="Unassembled WGS sequence"/>
</dbReference>
<evidence type="ECO:0000259" key="4">
    <source>
        <dbReference type="PROSITE" id="PS50822"/>
    </source>
</evidence>
<dbReference type="InterPro" id="IPR012337">
    <property type="entry name" value="RNaseH-like_sf"/>
</dbReference>
<dbReference type="Gene3D" id="3.40.50.2300">
    <property type="match status" value="1"/>
</dbReference>
<dbReference type="PROSITE" id="PS50821">
    <property type="entry name" value="PAZ"/>
    <property type="match status" value="1"/>
</dbReference>
<evidence type="ECO:0000313" key="5">
    <source>
        <dbReference type="EMBL" id="CAL5221520.1"/>
    </source>
</evidence>
<dbReference type="CDD" id="cd04657">
    <property type="entry name" value="Piwi_ago-like"/>
    <property type="match status" value="1"/>
</dbReference>
<dbReference type="PANTHER" id="PTHR22891">
    <property type="entry name" value="EUKARYOTIC TRANSLATION INITIATION FACTOR 2C"/>
    <property type="match status" value="1"/>
</dbReference>
<protein>
    <submittedName>
        <fullName evidence="5">G3726 protein</fullName>
    </submittedName>
</protein>
<gene>
    <name evidence="5" type="primary">g3726</name>
    <name evidence="5" type="ORF">VP750_LOCUS3179</name>
</gene>
<feature type="domain" description="Piwi" evidence="4">
    <location>
        <begin position="639"/>
        <end position="943"/>
    </location>
</feature>
<dbReference type="CDD" id="cd02846">
    <property type="entry name" value="PAZ_argonaute_like"/>
    <property type="match status" value="1"/>
</dbReference>
<feature type="region of interest" description="Disordered" evidence="2">
    <location>
        <begin position="1"/>
        <end position="74"/>
    </location>
</feature>
<dbReference type="PROSITE" id="PS50822">
    <property type="entry name" value="PIWI"/>
    <property type="match status" value="1"/>
</dbReference>
<dbReference type="SUPFAM" id="SSF101690">
    <property type="entry name" value="PAZ domain"/>
    <property type="match status" value="2"/>
</dbReference>
<dbReference type="InterPro" id="IPR036397">
    <property type="entry name" value="RNaseH_sf"/>
</dbReference>
<accession>A0ABP1FSH1</accession>
<evidence type="ECO:0000256" key="2">
    <source>
        <dbReference type="SAM" id="MobiDB-lite"/>
    </source>
</evidence>
<comment type="caution">
    <text evidence="5">The sequence shown here is derived from an EMBL/GenBank/DDBJ whole genome shotgun (WGS) entry which is preliminary data.</text>
</comment>
<comment type="similarity">
    <text evidence="1">Belongs to the argonaute family. Ago subfamily.</text>
</comment>
<dbReference type="Gene3D" id="2.170.260.10">
    <property type="entry name" value="paz domain"/>
    <property type="match status" value="1"/>
</dbReference>
<name>A0ABP1FSH1_9CHLO</name>
<feature type="domain" description="PAZ" evidence="3">
    <location>
        <begin position="307"/>
        <end position="451"/>
    </location>
</feature>
<evidence type="ECO:0000259" key="3">
    <source>
        <dbReference type="PROSITE" id="PS50821"/>
    </source>
</evidence>
<dbReference type="InterPro" id="IPR045246">
    <property type="entry name" value="Piwi_ago-like"/>
</dbReference>
<dbReference type="InterPro" id="IPR036085">
    <property type="entry name" value="PAZ_dom_sf"/>
</dbReference>